<dbReference type="STRING" id="670580.A0A1X6NFI6"/>
<evidence type="ECO:0000259" key="6">
    <source>
        <dbReference type="Pfam" id="PF05182"/>
    </source>
</evidence>
<dbReference type="Proteomes" id="UP000194127">
    <property type="component" value="Unassembled WGS sequence"/>
</dbReference>
<feature type="compositionally biased region" description="Pro residues" evidence="5">
    <location>
        <begin position="518"/>
        <end position="527"/>
    </location>
</feature>
<feature type="compositionally biased region" description="Acidic residues" evidence="5">
    <location>
        <begin position="69"/>
        <end position="97"/>
    </location>
</feature>
<dbReference type="RefSeq" id="XP_024343980.1">
    <property type="nucleotide sequence ID" value="XM_024482499.1"/>
</dbReference>
<evidence type="ECO:0000256" key="1">
    <source>
        <dbReference type="ARBA" id="ARBA00004123"/>
    </source>
</evidence>
<gene>
    <name evidence="7" type="ORF">POSPLADRAFT_1072219</name>
</gene>
<keyword evidence="4" id="KW-0539">Nucleus</keyword>
<protein>
    <recommendedName>
        <fullName evidence="6">Pre-mRNA polyadenylation factor Fip1 domain-containing protein</fullName>
    </recommendedName>
</protein>
<accession>A0A1X6NFI6</accession>
<comment type="similarity">
    <text evidence="2">Belongs to the FIP1 family.</text>
</comment>
<feature type="compositionally biased region" description="Basic and acidic residues" evidence="5">
    <location>
        <begin position="559"/>
        <end position="570"/>
    </location>
</feature>
<proteinExistence type="inferred from homology"/>
<dbReference type="AlphaFoldDB" id="A0A1X6NFI6"/>
<dbReference type="GO" id="GO:0005634">
    <property type="term" value="C:nucleus"/>
    <property type="evidence" value="ECO:0007669"/>
    <property type="project" value="UniProtKB-SubCell"/>
</dbReference>
<dbReference type="Pfam" id="PF05182">
    <property type="entry name" value="Fip1"/>
    <property type="match status" value="1"/>
</dbReference>
<keyword evidence="3" id="KW-0507">mRNA processing</keyword>
<dbReference type="InterPro" id="IPR007854">
    <property type="entry name" value="Fip1_dom"/>
</dbReference>
<feature type="compositionally biased region" description="Polar residues" evidence="5">
    <location>
        <begin position="471"/>
        <end position="486"/>
    </location>
</feature>
<dbReference type="GO" id="GO:0006397">
    <property type="term" value="P:mRNA processing"/>
    <property type="evidence" value="ECO:0007669"/>
    <property type="project" value="UniProtKB-KW"/>
</dbReference>
<feature type="compositionally biased region" description="Polar residues" evidence="5">
    <location>
        <begin position="29"/>
        <end position="47"/>
    </location>
</feature>
<sequence length="590" mass="60869">MASTMIDDDDDSFLYGDSKDVLEVAKPPVTTSVPQPISLEQTRSATQGLVAHLEAEAAESSNGTAAPESIEDAQNDEEGEGEEEEEEEEESDDDIEIIMEPTARTLDLRQGNRPPPNRPASHNTPTRAPQPQHPQPSLTTEYTPRERGGVTKLSSTPQPTSTTPSPALSATPGAASSQQKAEDEQQPADSGPDPSTLPLAKAPPSHPSINPDAPGTLDGRSILEVDLNALAEKPWRRPGSDLSDWFNYGFDEISWEAYCYRRRELGDVASVLKNNVLAFAGMPEEQLSALPPEIRTMVIAGAMMASGGAANGGGMMPGAGMNMNGGAMMNQMMNMAPMMNPMMQDMGMAGMEMGMGGPGMGGPGMGGPGMGGPGMGGPGMGGPGMGGAGMGGAGPGPGMMQDAGGPGVMGGGPQGAGQNTQEGQMGMGEGFVAGGGGPGPGMMGMGPEFGMQQQDAAGMGQQQMYQVMENNTPQAPAPTPSRNGPTPGQFRGRAIPPTMPSRARGGYAPRGRGIPVRPASPLPPNVPTGPRNKNKYKDIDGSAPAVDGLDYGGGGGKEGGSRTPDEDNRSSSRKRRSSPGLDDSRSSKRR</sequence>
<organism evidence="7 8">
    <name type="scientific">Postia placenta MAD-698-R-SB12</name>
    <dbReference type="NCBI Taxonomy" id="670580"/>
    <lineage>
        <taxon>Eukaryota</taxon>
        <taxon>Fungi</taxon>
        <taxon>Dikarya</taxon>
        <taxon>Basidiomycota</taxon>
        <taxon>Agaricomycotina</taxon>
        <taxon>Agaricomycetes</taxon>
        <taxon>Polyporales</taxon>
        <taxon>Adustoporiaceae</taxon>
        <taxon>Rhodonia</taxon>
    </lineage>
</organism>
<dbReference type="InterPro" id="IPR044976">
    <property type="entry name" value="FIPS5/FIPS3-like"/>
</dbReference>
<feature type="region of interest" description="Disordered" evidence="5">
    <location>
        <begin position="26"/>
        <end position="217"/>
    </location>
</feature>
<feature type="compositionally biased region" description="Polar residues" evidence="5">
    <location>
        <begin position="120"/>
        <end position="142"/>
    </location>
</feature>
<evidence type="ECO:0000256" key="3">
    <source>
        <dbReference type="ARBA" id="ARBA00022664"/>
    </source>
</evidence>
<keyword evidence="8" id="KW-1185">Reference proteome</keyword>
<reference evidence="7 8" key="1">
    <citation type="submission" date="2017-04" db="EMBL/GenBank/DDBJ databases">
        <title>Genome Sequence of the Model Brown-Rot Fungus Postia placenta SB12.</title>
        <authorList>
            <consortium name="DOE Joint Genome Institute"/>
            <person name="Gaskell J."/>
            <person name="Kersten P."/>
            <person name="Larrondo L.F."/>
            <person name="Canessa P."/>
            <person name="Martinez D."/>
            <person name="Hibbett D."/>
            <person name="Schmoll M."/>
            <person name="Kubicek C.P."/>
            <person name="Martinez A.T."/>
            <person name="Yadav J."/>
            <person name="Master E."/>
            <person name="Magnuson J.K."/>
            <person name="James T."/>
            <person name="Yaver D."/>
            <person name="Berka R."/>
            <person name="Labutti K."/>
            <person name="Lipzen A."/>
            <person name="Aerts A."/>
            <person name="Barry K."/>
            <person name="Henrissat B."/>
            <person name="Blanchette R."/>
            <person name="Grigoriev I."/>
            <person name="Cullen D."/>
        </authorList>
    </citation>
    <scope>NUCLEOTIDE SEQUENCE [LARGE SCALE GENOMIC DNA]</scope>
    <source>
        <strain evidence="7 8">MAD-698-R-SB12</strain>
    </source>
</reference>
<evidence type="ECO:0000313" key="7">
    <source>
        <dbReference type="EMBL" id="OSX67186.1"/>
    </source>
</evidence>
<dbReference type="OrthoDB" id="1917198at2759"/>
<feature type="compositionally biased region" description="Low complexity" evidence="5">
    <location>
        <begin position="502"/>
        <end position="513"/>
    </location>
</feature>
<dbReference type="GeneID" id="36327448"/>
<feature type="compositionally biased region" description="Low complexity" evidence="5">
    <location>
        <begin position="154"/>
        <end position="177"/>
    </location>
</feature>
<name>A0A1X6NFI6_9APHY</name>
<evidence type="ECO:0000256" key="4">
    <source>
        <dbReference type="ARBA" id="ARBA00023242"/>
    </source>
</evidence>
<dbReference type="PANTHER" id="PTHR36884">
    <property type="entry name" value="FIP1[III]-LIKE PROTEIN"/>
    <property type="match status" value="1"/>
</dbReference>
<feature type="region of interest" description="Disordered" evidence="5">
    <location>
        <begin position="471"/>
        <end position="590"/>
    </location>
</feature>
<dbReference type="PANTHER" id="PTHR36884:SF4">
    <property type="entry name" value="FIP1[III]-LIKE PROTEIN"/>
    <property type="match status" value="1"/>
</dbReference>
<evidence type="ECO:0000256" key="2">
    <source>
        <dbReference type="ARBA" id="ARBA00007459"/>
    </source>
</evidence>
<evidence type="ECO:0000256" key="5">
    <source>
        <dbReference type="SAM" id="MobiDB-lite"/>
    </source>
</evidence>
<dbReference type="EMBL" id="KZ110591">
    <property type="protein sequence ID" value="OSX67186.1"/>
    <property type="molecule type" value="Genomic_DNA"/>
</dbReference>
<feature type="domain" description="Pre-mRNA polyadenylation factor Fip1" evidence="6">
    <location>
        <begin position="224"/>
        <end position="265"/>
    </location>
</feature>
<evidence type="ECO:0000313" key="8">
    <source>
        <dbReference type="Proteomes" id="UP000194127"/>
    </source>
</evidence>
<comment type="subcellular location">
    <subcellularLocation>
        <location evidence="1">Nucleus</location>
    </subcellularLocation>
</comment>